<dbReference type="Gene3D" id="1.20.1280.50">
    <property type="match status" value="1"/>
</dbReference>
<dbReference type="EMBL" id="JBANAX010000874">
    <property type="protein sequence ID" value="KAL1190576.1"/>
    <property type="molecule type" value="Genomic_DNA"/>
</dbReference>
<accession>A0ABD0ZVB1</accession>
<sequence length="386" mass="43175">MSDNNPQIKSSTFNTLNYDVTESIFSLLPIPSLVRSSLVSKLWRSIIISLPPSPSSTSSPWLFLFGLHNTSSFHNQSFAFDPLSNSWLHLPSFSSDHLIGTNHFIFTTAPRFSYSPILKPHWRFTSPIRFPRISPLLTVFSTLSGSTKLILVGGVAFIGGLVDLEDRLAVQLYDPVLDSWELSSPLPDDFRSGYAHQTLTSALLKRRFYVFGIYSCFISSFCLDTYTWSNVQTIRPPGICFGFLNSCNGMLVLGGLCNSTGGFSFNLWKIEEGSMEYREIAVMPEDLLFGLVDNEDEDDSNKFRTLKCVGSGKLIYVFNEDCHKKYPACICEISSGGENVKCIWRSVPHLPSPVNKFHKVVSFCSTISISDVFRPEETQIGSSIRA</sequence>
<dbReference type="InterPro" id="IPR015915">
    <property type="entry name" value="Kelch-typ_b-propeller"/>
</dbReference>
<dbReference type="Pfam" id="PF00646">
    <property type="entry name" value="F-box"/>
    <property type="match status" value="1"/>
</dbReference>
<dbReference type="CDD" id="cd09917">
    <property type="entry name" value="F-box_SF"/>
    <property type="match status" value="1"/>
</dbReference>
<dbReference type="Gene3D" id="2.120.10.80">
    <property type="entry name" value="Kelch-type beta propeller"/>
    <property type="match status" value="1"/>
</dbReference>
<dbReference type="SUPFAM" id="SSF81383">
    <property type="entry name" value="F-box domain"/>
    <property type="match status" value="1"/>
</dbReference>
<protein>
    <submittedName>
        <fullName evidence="2">F-box/kelch-repeat protein</fullName>
    </submittedName>
</protein>
<organism evidence="2 3">
    <name type="scientific">Cardamine amara subsp. amara</name>
    <dbReference type="NCBI Taxonomy" id="228776"/>
    <lineage>
        <taxon>Eukaryota</taxon>
        <taxon>Viridiplantae</taxon>
        <taxon>Streptophyta</taxon>
        <taxon>Embryophyta</taxon>
        <taxon>Tracheophyta</taxon>
        <taxon>Spermatophyta</taxon>
        <taxon>Magnoliopsida</taxon>
        <taxon>eudicotyledons</taxon>
        <taxon>Gunneridae</taxon>
        <taxon>Pentapetalae</taxon>
        <taxon>rosids</taxon>
        <taxon>malvids</taxon>
        <taxon>Brassicales</taxon>
        <taxon>Brassicaceae</taxon>
        <taxon>Cardamineae</taxon>
        <taxon>Cardamine</taxon>
    </lineage>
</organism>
<comment type="caution">
    <text evidence="2">The sequence shown here is derived from an EMBL/GenBank/DDBJ whole genome shotgun (WGS) entry which is preliminary data.</text>
</comment>
<evidence type="ECO:0000259" key="1">
    <source>
        <dbReference type="SMART" id="SM00256"/>
    </source>
</evidence>
<name>A0ABD0ZVB1_CARAN</name>
<evidence type="ECO:0000313" key="3">
    <source>
        <dbReference type="Proteomes" id="UP001558713"/>
    </source>
</evidence>
<gene>
    <name evidence="2" type="ORF">V5N11_032855</name>
</gene>
<keyword evidence="3" id="KW-1185">Reference proteome</keyword>
<dbReference type="PANTHER" id="PTHR47712">
    <property type="entry name" value="OS09G0555300 PROTEIN"/>
    <property type="match status" value="1"/>
</dbReference>
<dbReference type="Proteomes" id="UP001558713">
    <property type="component" value="Unassembled WGS sequence"/>
</dbReference>
<dbReference type="PANTHER" id="PTHR47712:SF3">
    <property type="entry name" value="F-BOX DOMAIN-CONTAINING PROTEIN"/>
    <property type="match status" value="1"/>
</dbReference>
<dbReference type="SUPFAM" id="SSF117281">
    <property type="entry name" value="Kelch motif"/>
    <property type="match status" value="1"/>
</dbReference>
<dbReference type="AlphaFoldDB" id="A0ABD0ZVB1"/>
<reference evidence="2 3" key="1">
    <citation type="submission" date="2024-04" db="EMBL/GenBank/DDBJ databases">
        <title>Genome assembly C_amara_ONT_v2.</title>
        <authorList>
            <person name="Yant L."/>
            <person name="Moore C."/>
            <person name="Slenker M."/>
        </authorList>
    </citation>
    <scope>NUCLEOTIDE SEQUENCE [LARGE SCALE GENOMIC DNA]</scope>
    <source>
        <tissue evidence="2">Leaf</tissue>
    </source>
</reference>
<dbReference type="SMART" id="SM00256">
    <property type="entry name" value="FBOX"/>
    <property type="match status" value="1"/>
</dbReference>
<dbReference type="InterPro" id="IPR036047">
    <property type="entry name" value="F-box-like_dom_sf"/>
</dbReference>
<evidence type="ECO:0000313" key="2">
    <source>
        <dbReference type="EMBL" id="KAL1190576.1"/>
    </source>
</evidence>
<proteinExistence type="predicted"/>
<feature type="domain" description="F-box" evidence="1">
    <location>
        <begin position="16"/>
        <end position="56"/>
    </location>
</feature>
<dbReference type="InterPro" id="IPR001810">
    <property type="entry name" value="F-box_dom"/>
</dbReference>